<protein>
    <submittedName>
        <fullName evidence="2">Uncharacterized protein</fullName>
    </submittedName>
</protein>
<evidence type="ECO:0000313" key="2">
    <source>
        <dbReference type="EMBL" id="KAG1290389.1"/>
    </source>
</evidence>
<proteinExistence type="predicted"/>
<feature type="region of interest" description="Disordered" evidence="1">
    <location>
        <begin position="1"/>
        <end position="25"/>
    </location>
</feature>
<name>A0A9P6WV09_RHIOR</name>
<keyword evidence="3" id="KW-1185">Reference proteome</keyword>
<organism evidence="2 3">
    <name type="scientific">Rhizopus oryzae</name>
    <name type="common">Mucormycosis agent</name>
    <name type="synonym">Rhizopus arrhizus var. delemar</name>
    <dbReference type="NCBI Taxonomy" id="64495"/>
    <lineage>
        <taxon>Eukaryota</taxon>
        <taxon>Fungi</taxon>
        <taxon>Fungi incertae sedis</taxon>
        <taxon>Mucoromycota</taxon>
        <taxon>Mucoromycotina</taxon>
        <taxon>Mucoromycetes</taxon>
        <taxon>Mucorales</taxon>
        <taxon>Mucorineae</taxon>
        <taxon>Rhizopodaceae</taxon>
        <taxon>Rhizopus</taxon>
    </lineage>
</organism>
<accession>A0A9P6WV09</accession>
<dbReference type="AlphaFoldDB" id="A0A9P6WV09"/>
<reference evidence="2" key="1">
    <citation type="journal article" date="2020" name="Microb. Genom.">
        <title>Genetic diversity of clinical and environmental Mucorales isolates obtained from an investigation of mucormycosis cases among solid organ transplant recipients.</title>
        <authorList>
            <person name="Nguyen M.H."/>
            <person name="Kaul D."/>
            <person name="Muto C."/>
            <person name="Cheng S.J."/>
            <person name="Richter R.A."/>
            <person name="Bruno V.M."/>
            <person name="Liu G."/>
            <person name="Beyhan S."/>
            <person name="Sundermann A.J."/>
            <person name="Mounaud S."/>
            <person name="Pasculle A.W."/>
            <person name="Nierman W.C."/>
            <person name="Driscoll E."/>
            <person name="Cumbie R."/>
            <person name="Clancy C.J."/>
            <person name="Dupont C.L."/>
        </authorList>
    </citation>
    <scope>NUCLEOTIDE SEQUENCE</scope>
    <source>
        <strain evidence="2">GL11</strain>
    </source>
</reference>
<dbReference type="Proteomes" id="UP000716291">
    <property type="component" value="Unassembled WGS sequence"/>
</dbReference>
<comment type="caution">
    <text evidence="2">The sequence shown here is derived from an EMBL/GenBank/DDBJ whole genome shotgun (WGS) entry which is preliminary data.</text>
</comment>
<gene>
    <name evidence="2" type="ORF">G6F64_013928</name>
</gene>
<feature type="compositionally biased region" description="Low complexity" evidence="1">
    <location>
        <begin position="1"/>
        <end position="24"/>
    </location>
</feature>
<dbReference type="EMBL" id="JAANQT010006789">
    <property type="protein sequence ID" value="KAG1290389.1"/>
    <property type="molecule type" value="Genomic_DNA"/>
</dbReference>
<evidence type="ECO:0000313" key="3">
    <source>
        <dbReference type="Proteomes" id="UP000716291"/>
    </source>
</evidence>
<evidence type="ECO:0000256" key="1">
    <source>
        <dbReference type="SAM" id="MobiDB-lite"/>
    </source>
</evidence>
<sequence length="93" mass="9755">MRASSARSFASVRASAGSGSCASSTRPIDVQYAGKRLPSPIDVASRRFTSARARYSISWPSMMASAQVSLTVALSSSNTGWASDTNGVDEKYA</sequence>